<evidence type="ECO:0000313" key="2">
    <source>
        <dbReference type="Proteomes" id="UP000626370"/>
    </source>
</evidence>
<name>A0ABQ3J1K4_9GAMM</name>
<dbReference type="PROSITE" id="PS51318">
    <property type="entry name" value="TAT"/>
    <property type="match status" value="1"/>
</dbReference>
<dbReference type="EMBL" id="BNAH01000017">
    <property type="protein sequence ID" value="GHF01377.1"/>
    <property type="molecule type" value="Genomic_DNA"/>
</dbReference>
<dbReference type="InterPro" id="IPR006311">
    <property type="entry name" value="TAT_signal"/>
</dbReference>
<dbReference type="Pfam" id="PF13618">
    <property type="entry name" value="Gluconate_2-dh3"/>
    <property type="match status" value="1"/>
</dbReference>
<keyword evidence="2" id="KW-1185">Reference proteome</keyword>
<organism evidence="1 2">
    <name type="scientific">Thalassotalea profundi</name>
    <dbReference type="NCBI Taxonomy" id="2036687"/>
    <lineage>
        <taxon>Bacteria</taxon>
        <taxon>Pseudomonadati</taxon>
        <taxon>Pseudomonadota</taxon>
        <taxon>Gammaproteobacteria</taxon>
        <taxon>Alteromonadales</taxon>
        <taxon>Colwelliaceae</taxon>
        <taxon>Thalassotalea</taxon>
    </lineage>
</organism>
<dbReference type="RefSeq" id="WP_189379423.1">
    <property type="nucleotide sequence ID" value="NZ_BNAH01000017.1"/>
</dbReference>
<sequence>MTDFSKNTSINENTRRSFLKQLTGAIGATTAYSLLSGNNLAIALAYNDNKELLDRIPLLFSKTQLITLASICQTIIPKTDTLGGADVDCHGFIDHQLFHCHTEEEQQNSLAIVNKIETISLQYFGHSFHKLECEIQTKVLNYLEMTKHFSSIDSNHFKSLKALIVFGYFTSEIGATKALNYQAVPGGYKGSIPYNENAKSWGSLSYY</sequence>
<reference evidence="2" key="1">
    <citation type="journal article" date="2019" name="Int. J. Syst. Evol. Microbiol.">
        <title>The Global Catalogue of Microorganisms (GCM) 10K type strain sequencing project: providing services to taxonomists for standard genome sequencing and annotation.</title>
        <authorList>
            <consortium name="The Broad Institute Genomics Platform"/>
            <consortium name="The Broad Institute Genome Sequencing Center for Infectious Disease"/>
            <person name="Wu L."/>
            <person name="Ma J."/>
        </authorList>
    </citation>
    <scope>NUCLEOTIDE SEQUENCE [LARGE SCALE GENOMIC DNA]</scope>
    <source>
        <strain evidence="2">CGMCC 1.15922</strain>
    </source>
</reference>
<comment type="caution">
    <text evidence="1">The sequence shown here is derived from an EMBL/GenBank/DDBJ whole genome shotgun (WGS) entry which is preliminary data.</text>
</comment>
<dbReference type="InterPro" id="IPR027056">
    <property type="entry name" value="Gluconate_2DH_su3"/>
</dbReference>
<accession>A0ABQ3J1K4</accession>
<proteinExistence type="predicted"/>
<protein>
    <submittedName>
        <fullName evidence="1">Twin-arginine translocation pathway signal protein</fullName>
    </submittedName>
</protein>
<gene>
    <name evidence="1" type="ORF">GCM10011501_33600</name>
</gene>
<dbReference type="Proteomes" id="UP000626370">
    <property type="component" value="Unassembled WGS sequence"/>
</dbReference>
<evidence type="ECO:0000313" key="1">
    <source>
        <dbReference type="EMBL" id="GHF01377.1"/>
    </source>
</evidence>